<reference evidence="4 6" key="1">
    <citation type="journal article" date="2017" name="Nature">
        <title>The sunflower genome provides insights into oil metabolism, flowering and Asterid evolution.</title>
        <authorList>
            <person name="Badouin H."/>
            <person name="Gouzy J."/>
            <person name="Grassa C.J."/>
            <person name="Murat F."/>
            <person name="Staton S.E."/>
            <person name="Cottret L."/>
            <person name="Lelandais-Briere C."/>
            <person name="Owens G.L."/>
            <person name="Carrere S."/>
            <person name="Mayjonade B."/>
            <person name="Legrand L."/>
            <person name="Gill N."/>
            <person name="Kane N.C."/>
            <person name="Bowers J.E."/>
            <person name="Hubner S."/>
            <person name="Bellec A."/>
            <person name="Berard A."/>
            <person name="Berges H."/>
            <person name="Blanchet N."/>
            <person name="Boniface M.C."/>
            <person name="Brunel D."/>
            <person name="Catrice O."/>
            <person name="Chaidir N."/>
            <person name="Claudel C."/>
            <person name="Donnadieu C."/>
            <person name="Faraut T."/>
            <person name="Fievet G."/>
            <person name="Helmstetter N."/>
            <person name="King M."/>
            <person name="Knapp S.J."/>
            <person name="Lai Z."/>
            <person name="Le Paslier M.C."/>
            <person name="Lippi Y."/>
            <person name="Lorenzon L."/>
            <person name="Mandel J.R."/>
            <person name="Marage G."/>
            <person name="Marchand G."/>
            <person name="Marquand E."/>
            <person name="Bret-Mestries E."/>
            <person name="Morien E."/>
            <person name="Nambeesan S."/>
            <person name="Nguyen T."/>
            <person name="Pegot-Espagnet P."/>
            <person name="Pouilly N."/>
            <person name="Raftis F."/>
            <person name="Sallet E."/>
            <person name="Schiex T."/>
            <person name="Thomas J."/>
            <person name="Vandecasteele C."/>
            <person name="Vares D."/>
            <person name="Vear F."/>
            <person name="Vautrin S."/>
            <person name="Crespi M."/>
            <person name="Mangin B."/>
            <person name="Burke J.M."/>
            <person name="Salse J."/>
            <person name="Munos S."/>
            <person name="Vincourt P."/>
            <person name="Rieseberg L.H."/>
            <person name="Langlade N.B."/>
        </authorList>
    </citation>
    <scope>NUCLEOTIDE SEQUENCE [LARGE SCALE GENOMIC DNA]</scope>
    <source>
        <strain evidence="6">cv. SF193</strain>
        <tissue evidence="4">Leaves</tissue>
    </source>
</reference>
<evidence type="ECO:0000313" key="5">
    <source>
        <dbReference type="EMBL" id="OTG10030.1"/>
    </source>
</evidence>
<protein>
    <submittedName>
        <fullName evidence="4 5">Ankyrin repeat-containing domain-containing protein</fullName>
    </submittedName>
</protein>
<feature type="repeat" description="ANK" evidence="3">
    <location>
        <begin position="378"/>
        <end position="410"/>
    </location>
</feature>
<dbReference type="Gene3D" id="1.25.40.20">
    <property type="entry name" value="Ankyrin repeat-containing domain"/>
    <property type="match status" value="3"/>
</dbReference>
<dbReference type="InterPro" id="IPR013783">
    <property type="entry name" value="Ig-like_fold"/>
</dbReference>
<dbReference type="SUPFAM" id="SSF48403">
    <property type="entry name" value="Ankyrin repeat"/>
    <property type="match status" value="1"/>
</dbReference>
<feature type="repeat" description="ANK" evidence="3">
    <location>
        <begin position="290"/>
        <end position="312"/>
    </location>
</feature>
<dbReference type="EMBL" id="MNCJ02000325">
    <property type="protein sequence ID" value="KAF5785125.1"/>
    <property type="molecule type" value="Genomic_DNA"/>
</dbReference>
<sequence length="466" mass="51277">MDRLVKSHVTELNIVFKPDHKCCTTFELTNLMHTLPVAVFLDTTNPSLLSFAHPISVIPPLGTSSFTLRCQPSHQPPFLAHAPNVIVRSSMVLTGKTDHESLCVMFSKPGPRVFKDATIPVSFVGPQVVDFLLSTPRYAKTVDIPLILAKSVRFCSEFDLNSLLKSAAMFGNYYFVTFFINNNADVNKRDANGSSVMSSAIRSGNVDVVRAIVESGFVIDHKVDRFLHEAATVNGVDIMEVLCMSYLDLDINSVDSRGQTPLHICAYRGHLEALEFLITLGSDPDVVDNNGWTPLHCASSEGHVKVVEFLLNSCTYVKYALTKEGKSAIALAYENDHRDLYDMLYLGDVLHKAATINDVNGLEKCLVEGANVNGKDQNGWTALHRAAFKGRVESVELLLDHGARVDLVDNTGFTALHRAVEAGHNEVAVLLLARGARANLKSLIDHKGHDLDCFNKHHSPMASLIW</sequence>
<dbReference type="PRINTS" id="PR01415">
    <property type="entry name" value="ANKYRIN"/>
</dbReference>
<name>A0A251TFX6_HELAN</name>
<feature type="repeat" description="ANK" evidence="3">
    <location>
        <begin position="257"/>
        <end position="289"/>
    </location>
</feature>
<dbReference type="InterPro" id="IPR002110">
    <property type="entry name" value="Ankyrin_rpt"/>
</dbReference>
<reference evidence="4" key="3">
    <citation type="submission" date="2020-06" db="EMBL/GenBank/DDBJ databases">
        <title>Helianthus annuus Genome sequencing and assembly Release 2.</title>
        <authorList>
            <person name="Gouzy J."/>
            <person name="Langlade N."/>
            <person name="Munos S."/>
        </authorList>
    </citation>
    <scope>NUCLEOTIDE SEQUENCE</scope>
    <source>
        <tissue evidence="4">Leaves</tissue>
    </source>
</reference>
<evidence type="ECO:0000313" key="6">
    <source>
        <dbReference type="Proteomes" id="UP000215914"/>
    </source>
</evidence>
<proteinExistence type="predicted"/>
<dbReference type="InterPro" id="IPR036770">
    <property type="entry name" value="Ankyrin_rpt-contain_sf"/>
</dbReference>
<dbReference type="Gramene" id="mRNA:HanXRQr2_Chr10g0424921">
    <property type="protein sequence ID" value="CDS:HanXRQr2_Chr10g0424921.1"/>
    <property type="gene ID" value="HanXRQr2_Chr10g0424921"/>
</dbReference>
<dbReference type="SMART" id="SM00248">
    <property type="entry name" value="ANK"/>
    <property type="match status" value="7"/>
</dbReference>
<reference evidence="5" key="2">
    <citation type="submission" date="2017-02" db="EMBL/GenBank/DDBJ databases">
        <title>Sunflower complete genome.</title>
        <authorList>
            <person name="Langlade N."/>
            <person name="Munos S."/>
        </authorList>
    </citation>
    <scope>NUCLEOTIDE SEQUENCE [LARGE SCALE GENOMIC DNA]</scope>
    <source>
        <tissue evidence="5">Leaves</tissue>
    </source>
</reference>
<feature type="repeat" description="ANK" evidence="3">
    <location>
        <begin position="411"/>
        <end position="443"/>
    </location>
</feature>
<dbReference type="STRING" id="4232.A0A251TFX6"/>
<dbReference type="EMBL" id="CM007899">
    <property type="protein sequence ID" value="OTG10030.1"/>
    <property type="molecule type" value="Genomic_DNA"/>
</dbReference>
<accession>A0A251TFX6</accession>
<dbReference type="Proteomes" id="UP000215914">
    <property type="component" value="Chromosome 10"/>
</dbReference>
<organism evidence="5 6">
    <name type="scientific">Helianthus annuus</name>
    <name type="common">Common sunflower</name>
    <dbReference type="NCBI Taxonomy" id="4232"/>
    <lineage>
        <taxon>Eukaryota</taxon>
        <taxon>Viridiplantae</taxon>
        <taxon>Streptophyta</taxon>
        <taxon>Embryophyta</taxon>
        <taxon>Tracheophyta</taxon>
        <taxon>Spermatophyta</taxon>
        <taxon>Magnoliopsida</taxon>
        <taxon>eudicotyledons</taxon>
        <taxon>Gunneridae</taxon>
        <taxon>Pentapetalae</taxon>
        <taxon>asterids</taxon>
        <taxon>campanulids</taxon>
        <taxon>Asterales</taxon>
        <taxon>Asteraceae</taxon>
        <taxon>Asteroideae</taxon>
        <taxon>Heliantheae alliance</taxon>
        <taxon>Heliantheae</taxon>
        <taxon>Helianthus</taxon>
    </lineage>
</organism>
<dbReference type="OrthoDB" id="194358at2759"/>
<dbReference type="InParanoid" id="A0A251TFX6"/>
<dbReference type="PROSITE" id="PS50088">
    <property type="entry name" value="ANK_REPEAT"/>
    <property type="match status" value="4"/>
</dbReference>
<dbReference type="Pfam" id="PF13637">
    <property type="entry name" value="Ank_4"/>
    <property type="match status" value="1"/>
</dbReference>
<dbReference type="AlphaFoldDB" id="A0A251TFX6"/>
<evidence type="ECO:0000313" key="4">
    <source>
        <dbReference type="EMBL" id="KAF5785125.1"/>
    </source>
</evidence>
<gene>
    <name evidence="5" type="ORF">HannXRQ_Chr10g0283061</name>
    <name evidence="4" type="ORF">HanXRQr2_Chr10g0424921</name>
</gene>
<dbReference type="PROSITE" id="PS50297">
    <property type="entry name" value="ANK_REP_REGION"/>
    <property type="match status" value="4"/>
</dbReference>
<dbReference type="Pfam" id="PF12796">
    <property type="entry name" value="Ank_2"/>
    <property type="match status" value="2"/>
</dbReference>
<dbReference type="PANTHER" id="PTHR24173:SF74">
    <property type="entry name" value="ANKYRIN REPEAT DOMAIN-CONTAINING PROTEIN 16"/>
    <property type="match status" value="1"/>
</dbReference>
<keyword evidence="2 3" id="KW-0040">ANK repeat</keyword>
<keyword evidence="1" id="KW-0677">Repeat</keyword>
<dbReference type="Gene3D" id="2.60.40.10">
    <property type="entry name" value="Immunoglobulins"/>
    <property type="match status" value="1"/>
</dbReference>
<keyword evidence="6" id="KW-1185">Reference proteome</keyword>
<evidence type="ECO:0000256" key="1">
    <source>
        <dbReference type="ARBA" id="ARBA00022737"/>
    </source>
</evidence>
<evidence type="ECO:0000256" key="3">
    <source>
        <dbReference type="PROSITE-ProRule" id="PRU00023"/>
    </source>
</evidence>
<dbReference type="PANTHER" id="PTHR24173">
    <property type="entry name" value="ANKYRIN REPEAT CONTAINING"/>
    <property type="match status" value="1"/>
</dbReference>
<evidence type="ECO:0000256" key="2">
    <source>
        <dbReference type="ARBA" id="ARBA00023043"/>
    </source>
</evidence>